<evidence type="ECO:0000259" key="8">
    <source>
        <dbReference type="Pfam" id="PF17681"/>
    </source>
</evidence>
<accession>G3AHF8</accession>
<keyword evidence="2 5" id="KW-0963">Cytoplasm</keyword>
<dbReference type="InterPro" id="IPR041470">
    <property type="entry name" value="GCP_N"/>
</dbReference>
<evidence type="ECO:0000259" key="7">
    <source>
        <dbReference type="Pfam" id="PF04130"/>
    </source>
</evidence>
<dbReference type="HOGENOM" id="CLU_007738_2_0_1"/>
<dbReference type="GO" id="GO:0000930">
    <property type="term" value="C:gamma-tubulin complex"/>
    <property type="evidence" value="ECO:0007669"/>
    <property type="project" value="TreeGrafter"/>
</dbReference>
<evidence type="ECO:0000256" key="6">
    <source>
        <dbReference type="SAM" id="MobiDB-lite"/>
    </source>
</evidence>
<dbReference type="InParanoid" id="G3AHF8"/>
<dbReference type="GO" id="GO:0031122">
    <property type="term" value="P:cytoplasmic microtubule organization"/>
    <property type="evidence" value="ECO:0007669"/>
    <property type="project" value="TreeGrafter"/>
</dbReference>
<evidence type="ECO:0000313" key="9">
    <source>
        <dbReference type="EMBL" id="EGW34122.1"/>
    </source>
</evidence>
<dbReference type="InterPro" id="IPR042241">
    <property type="entry name" value="GCP_C_sf"/>
</dbReference>
<dbReference type="STRING" id="619300.G3AHF8"/>
<evidence type="ECO:0000256" key="1">
    <source>
        <dbReference type="ARBA" id="ARBA00010337"/>
    </source>
</evidence>
<dbReference type="GO" id="GO:0043015">
    <property type="term" value="F:gamma-tubulin binding"/>
    <property type="evidence" value="ECO:0007669"/>
    <property type="project" value="InterPro"/>
</dbReference>
<dbReference type="EMBL" id="GL996500">
    <property type="protein sequence ID" value="EGW34122.1"/>
    <property type="molecule type" value="Genomic_DNA"/>
</dbReference>
<dbReference type="InterPro" id="IPR040457">
    <property type="entry name" value="GCP_C"/>
</dbReference>
<name>G3AHF8_SPAPN</name>
<protein>
    <recommendedName>
        <fullName evidence="5">Spindle pole body component</fullName>
    </recommendedName>
</protein>
<feature type="domain" description="Gamma tubulin complex component protein N-terminal" evidence="8">
    <location>
        <begin position="65"/>
        <end position="411"/>
    </location>
</feature>
<sequence>MISFISSHGGGNVPPDVVTLSDSFEDIQPHSNNNNIIQSHLKPTKIKAPLVSQITDLHIQQGLIVRDLLFALLGYEGIFIKYAERYDPQSLECRILGPEFKIAKNLDLSLKTVTKKLRKLGRYYSGLTEFIQYYDSARYGKVVQRFCYVVNEFLIHYKSVILELEHEFQYNASFNLTKLDQVLSQEVANKLLHLYEIAVEIHLISEERRKHSHTDEYTHQALSELIPKSNFESSARIETNLYLKKFDCCKGGLVLQLIQQRLRFYKGEAASFAFLTKLLDTVAEDYLVMLNTWLTEGKIDDPFDEFLIREKEVPPTFIDIFDSKSEYYWNELFLIKTDGLLEQFQNYQIQSKILTTGKYLNIFKQCTGISDFSNLHEKLQTISTLSSQDLELKIDEFYKRANKMFMKLLFQGYNLRQLVTNYQTKYFFENSYKIDKFIDGSFSELKRDKFKVSISRLQKQYYDLYNSNEKIHKIGTIPSISDIIQERQSFTISNESLYQVANELMEGKPDFEIQQDQDLETNIRLISNTLHREGSNSPQSTRGDTTAGGGGRRFSPSKQTKDPDDNIAIASVHLSIDLPFPLNLVINRELSYHYEIIFKLLMNLKFISRYNDIIAKEINQSDVWRYPNFEPRILKWILRIRSLHSRVRLFMDELQSYINYDVIESHYAEIRTLLQDTEVELAETELGSDIGQEQEGQLFNNNTVLQGTGNSNSIFENRILDALQRPGTANKRNGRKAHELLSVDNLVLQLREYLNTVITESLLTKYELLYELKRILDFMMQFNHYIVLYKKILIVSDRNLHEVYSEKFPERFKDKVMDPNSIDRRFANLNNSLMEQHGRFSEYLASFLDKIRKYGVSENGGLLALSDRLEQCFPE</sequence>
<reference evidence="9 10" key="1">
    <citation type="journal article" date="2011" name="Proc. Natl. Acad. Sci. U.S.A.">
        <title>Comparative genomics of xylose-fermenting fungi for enhanced biofuel production.</title>
        <authorList>
            <person name="Wohlbach D.J."/>
            <person name="Kuo A."/>
            <person name="Sato T.K."/>
            <person name="Potts K.M."/>
            <person name="Salamov A.A."/>
            <person name="LaButti K.M."/>
            <person name="Sun H."/>
            <person name="Clum A."/>
            <person name="Pangilinan J.L."/>
            <person name="Lindquist E.A."/>
            <person name="Lucas S."/>
            <person name="Lapidus A."/>
            <person name="Jin M."/>
            <person name="Gunawan C."/>
            <person name="Balan V."/>
            <person name="Dale B.E."/>
            <person name="Jeffries T.W."/>
            <person name="Zinkel R."/>
            <person name="Barry K.W."/>
            <person name="Grigoriev I.V."/>
            <person name="Gasch A.P."/>
        </authorList>
    </citation>
    <scope>NUCLEOTIDE SEQUENCE [LARGE SCALE GENOMIC DNA]</scope>
    <source>
        <strain evidence="10">NRRL Y-27907 / 11-Y1</strain>
    </source>
</reference>
<feature type="region of interest" description="Disordered" evidence="6">
    <location>
        <begin position="530"/>
        <end position="564"/>
    </location>
</feature>
<dbReference type="Gene3D" id="1.20.120.1900">
    <property type="entry name" value="Gamma-tubulin complex, C-terminal domain"/>
    <property type="match status" value="1"/>
</dbReference>
<dbReference type="Pfam" id="PF17681">
    <property type="entry name" value="GCP_N_terminal"/>
    <property type="match status" value="1"/>
</dbReference>
<dbReference type="Proteomes" id="UP000000709">
    <property type="component" value="Unassembled WGS sequence"/>
</dbReference>
<evidence type="ECO:0000256" key="2">
    <source>
        <dbReference type="ARBA" id="ARBA00022490"/>
    </source>
</evidence>
<keyword evidence="10" id="KW-1185">Reference proteome</keyword>
<dbReference type="RefSeq" id="XP_007373706.1">
    <property type="nucleotide sequence ID" value="XM_007373644.1"/>
</dbReference>
<dbReference type="GO" id="GO:0000922">
    <property type="term" value="C:spindle pole"/>
    <property type="evidence" value="ECO:0007669"/>
    <property type="project" value="InterPro"/>
</dbReference>
<dbReference type="GO" id="GO:0005816">
    <property type="term" value="C:spindle pole body"/>
    <property type="evidence" value="ECO:0007669"/>
    <property type="project" value="UniProtKB-ARBA"/>
</dbReference>
<dbReference type="InterPro" id="IPR007259">
    <property type="entry name" value="GCP"/>
</dbReference>
<dbReference type="GO" id="GO:0051011">
    <property type="term" value="F:microtubule minus-end binding"/>
    <property type="evidence" value="ECO:0007669"/>
    <property type="project" value="TreeGrafter"/>
</dbReference>
<feature type="domain" description="Gamma tubulin complex component C-terminal" evidence="7">
    <location>
        <begin position="556"/>
        <end position="864"/>
    </location>
</feature>
<dbReference type="AlphaFoldDB" id="G3AHF8"/>
<dbReference type="GO" id="GO:0007020">
    <property type="term" value="P:microtubule nucleation"/>
    <property type="evidence" value="ECO:0007669"/>
    <property type="project" value="InterPro"/>
</dbReference>
<organism evidence="10">
    <name type="scientific">Spathaspora passalidarum (strain NRRL Y-27907 / 11-Y1)</name>
    <dbReference type="NCBI Taxonomy" id="619300"/>
    <lineage>
        <taxon>Eukaryota</taxon>
        <taxon>Fungi</taxon>
        <taxon>Dikarya</taxon>
        <taxon>Ascomycota</taxon>
        <taxon>Saccharomycotina</taxon>
        <taxon>Pichiomycetes</taxon>
        <taxon>Debaryomycetaceae</taxon>
        <taxon>Spathaspora</taxon>
    </lineage>
</organism>
<dbReference type="FunCoup" id="G3AHF8">
    <property type="interactions" value="697"/>
</dbReference>
<evidence type="ECO:0000256" key="3">
    <source>
        <dbReference type="ARBA" id="ARBA00022701"/>
    </source>
</evidence>
<feature type="compositionally biased region" description="Polar residues" evidence="6">
    <location>
        <begin position="530"/>
        <end position="540"/>
    </location>
</feature>
<keyword evidence="4 5" id="KW-0206">Cytoskeleton</keyword>
<dbReference type="PANTHER" id="PTHR19302:SF33">
    <property type="entry name" value="GAMMA-TUBULIN COMPLEX COMPONENT 5"/>
    <property type="match status" value="1"/>
</dbReference>
<evidence type="ECO:0000256" key="5">
    <source>
        <dbReference type="RuleBase" id="RU363050"/>
    </source>
</evidence>
<dbReference type="GO" id="GO:0051321">
    <property type="term" value="P:meiotic cell cycle"/>
    <property type="evidence" value="ECO:0007669"/>
    <property type="project" value="TreeGrafter"/>
</dbReference>
<keyword evidence="3 5" id="KW-0493">Microtubule</keyword>
<dbReference type="GO" id="GO:0051225">
    <property type="term" value="P:spindle assembly"/>
    <property type="evidence" value="ECO:0007669"/>
    <property type="project" value="TreeGrafter"/>
</dbReference>
<evidence type="ECO:0000256" key="4">
    <source>
        <dbReference type="ARBA" id="ARBA00023212"/>
    </source>
</evidence>
<dbReference type="Pfam" id="PF04130">
    <property type="entry name" value="GCP_C_terminal"/>
    <property type="match status" value="1"/>
</dbReference>
<dbReference type="KEGG" id="spaa:SPAPADRAFT_54312"/>
<evidence type="ECO:0000313" key="10">
    <source>
        <dbReference type="Proteomes" id="UP000000709"/>
    </source>
</evidence>
<proteinExistence type="inferred from homology"/>
<dbReference type="OrthoDB" id="2192946at2759"/>
<dbReference type="GeneID" id="18871850"/>
<dbReference type="PANTHER" id="PTHR19302">
    <property type="entry name" value="GAMMA TUBULIN COMPLEX PROTEIN"/>
    <property type="match status" value="1"/>
</dbReference>
<dbReference type="eggNOG" id="KOG2001">
    <property type="taxonomic scope" value="Eukaryota"/>
</dbReference>
<dbReference type="GO" id="GO:0000278">
    <property type="term" value="P:mitotic cell cycle"/>
    <property type="evidence" value="ECO:0007669"/>
    <property type="project" value="TreeGrafter"/>
</dbReference>
<dbReference type="OMA" id="QNMSGDP"/>
<comment type="similarity">
    <text evidence="1 5">Belongs to the TUBGCP family.</text>
</comment>
<gene>
    <name evidence="9" type="ORF">SPAPADRAFT_54312</name>
</gene>
<dbReference type="GO" id="GO:0005874">
    <property type="term" value="C:microtubule"/>
    <property type="evidence" value="ECO:0007669"/>
    <property type="project" value="UniProtKB-KW"/>
</dbReference>
<comment type="subcellular location">
    <subcellularLocation>
        <location evidence="5">Cytoplasm</location>
        <location evidence="5">Cytoskeleton</location>
        <location evidence="5">Microtubule organizing center</location>
    </subcellularLocation>
</comment>